<evidence type="ECO:0000313" key="1">
    <source>
        <dbReference type="EMBL" id="KJY50814.1"/>
    </source>
</evidence>
<dbReference type="PATRIC" id="fig|1684.5.peg.1598"/>
<protein>
    <submittedName>
        <fullName evidence="1">Uncharacterized protein</fullName>
    </submittedName>
</protein>
<name>A0A0F4KXT8_9BIFI</name>
<dbReference type="Pfam" id="PF13289">
    <property type="entry name" value="SIR2_2"/>
    <property type="match status" value="1"/>
</dbReference>
<evidence type="ECO:0000313" key="2">
    <source>
        <dbReference type="Proteomes" id="UP000033567"/>
    </source>
</evidence>
<reference evidence="1 2" key="1">
    <citation type="submission" date="2014-12" db="EMBL/GenBank/DDBJ databases">
        <title>Comparative genomics of the lactic acid bacteria isolated from the honey bee gut.</title>
        <authorList>
            <person name="Ellegaard K.M."/>
            <person name="Tamarit D."/>
            <person name="Javelind E."/>
            <person name="Olofsson T."/>
            <person name="Andersson S.G."/>
            <person name="Vasquez A."/>
        </authorList>
    </citation>
    <scope>NUCLEOTIDE SEQUENCE [LARGE SCALE GENOMIC DNA]</scope>
    <source>
        <strain evidence="1 2">Bin7</strain>
    </source>
</reference>
<keyword evidence="2" id="KW-1185">Reference proteome</keyword>
<dbReference type="AlphaFoldDB" id="A0A0F4KXT8"/>
<comment type="caution">
    <text evidence="1">The sequence shown here is derived from an EMBL/GenBank/DDBJ whole genome shotgun (WGS) entry which is preliminary data.</text>
</comment>
<organism evidence="1 2">
    <name type="scientific">Bifidobacterium mellis</name>
    <dbReference type="NCBI Taxonomy" id="1293823"/>
    <lineage>
        <taxon>Bacteria</taxon>
        <taxon>Bacillati</taxon>
        <taxon>Actinomycetota</taxon>
        <taxon>Actinomycetes</taxon>
        <taxon>Bifidobacteriales</taxon>
        <taxon>Bifidobacteriaceae</taxon>
        <taxon>Bifidobacterium</taxon>
    </lineage>
</organism>
<accession>A0A0F4KXT8</accession>
<proteinExistence type="predicted"/>
<dbReference type="EMBL" id="JWMF01000007">
    <property type="protein sequence ID" value="KJY50814.1"/>
    <property type="molecule type" value="Genomic_DNA"/>
</dbReference>
<gene>
    <name evidence="1" type="ORF">JF70_15260</name>
</gene>
<dbReference type="RefSeq" id="WP_052690799.1">
    <property type="nucleotide sequence ID" value="NZ_KQ033885.1"/>
</dbReference>
<sequence length="368" mass="41295">MSDNNTSDDGEYPAPHLDIRQLRKLCYSKRLNFLLGAGASQPAIPTLTDGQEPKELIDQIRQVSCKLAAGSVLAEEEMDTLGAYVRFISMIISILSMSNSRAVPRSANIFTTNYDLFIEAAMDQVMQENYGVIFNDGANGYFRRYINTFNYDRSTALRGQFDNYNHETPTIRLIKPHGSINWRQSKADKDQELIEVLSQPVENPFLVLPDANESEHTMESRHFFEMLRLFNIELDKPQSILFVIGFSFQDKHIKGMVQRALQNPGLQVCIFAYSDETSKPNTGNARKDILNNLGTISNSNLLILSPKDVANCVINLGKHDPPHADSKSTENKSDSIRLNLKTVTRLLMPNNADSFPILAQSDSGRGSK</sequence>
<dbReference type="Proteomes" id="UP000033567">
    <property type="component" value="Unassembled WGS sequence"/>
</dbReference>